<organism evidence="11 12">
    <name type="scientific">Sporosarcina pasteurii</name>
    <name type="common">Bacillus pasteurii</name>
    <dbReference type="NCBI Taxonomy" id="1474"/>
    <lineage>
        <taxon>Bacteria</taxon>
        <taxon>Bacillati</taxon>
        <taxon>Bacillota</taxon>
        <taxon>Bacilli</taxon>
        <taxon>Bacillales</taxon>
        <taxon>Caryophanaceae</taxon>
        <taxon>Sporosarcina</taxon>
    </lineage>
</organism>
<evidence type="ECO:0000256" key="1">
    <source>
        <dbReference type="ARBA" id="ARBA00004429"/>
    </source>
</evidence>
<evidence type="ECO:0000259" key="10">
    <source>
        <dbReference type="Pfam" id="PF04290"/>
    </source>
</evidence>
<keyword evidence="12" id="KW-1185">Reference proteome</keyword>
<feature type="domain" description="Tripartite ATP-independent periplasmic transporters DctQ component" evidence="10">
    <location>
        <begin position="28"/>
        <end position="157"/>
    </location>
</feature>
<dbReference type="GO" id="GO:0005886">
    <property type="term" value="C:plasma membrane"/>
    <property type="evidence" value="ECO:0007669"/>
    <property type="project" value="UniProtKB-SubCell"/>
</dbReference>
<dbReference type="GO" id="GO:0022857">
    <property type="term" value="F:transmembrane transporter activity"/>
    <property type="evidence" value="ECO:0007669"/>
    <property type="project" value="TreeGrafter"/>
</dbReference>
<gene>
    <name evidence="11" type="ORF">NCTC4822_01893</name>
</gene>
<evidence type="ECO:0000256" key="6">
    <source>
        <dbReference type="ARBA" id="ARBA00022989"/>
    </source>
</evidence>
<dbReference type="PANTHER" id="PTHR35011">
    <property type="entry name" value="2,3-DIKETO-L-GULONATE TRAP TRANSPORTER SMALL PERMEASE PROTEIN YIAM"/>
    <property type="match status" value="1"/>
</dbReference>
<feature type="transmembrane region" description="Helical" evidence="9">
    <location>
        <begin position="88"/>
        <end position="110"/>
    </location>
</feature>
<protein>
    <submittedName>
        <fullName evidence="11">2,3-diketo-L-gulonate TRAP transporter small permease protein YiaM</fullName>
    </submittedName>
</protein>
<dbReference type="AlphaFoldDB" id="A0A380BYJ7"/>
<sequence>MSLFKIVSDSLFKLEKVIVIILLPILLFSLFADVLFRYALNSPLLWAQEISLFTFIFASFIGASMSVKVKEAVAVTILVDRIPVSLRNILIITGLLTSLLFTLLLVYLSIKWISNPTILYQKSVTTQIPMIIPYLSIPIGMFFMVIHFVHLFMDSLRQAKEKKVIE</sequence>
<dbReference type="GO" id="GO:0015740">
    <property type="term" value="P:C4-dicarboxylate transport"/>
    <property type="evidence" value="ECO:0007669"/>
    <property type="project" value="TreeGrafter"/>
</dbReference>
<feature type="transmembrane region" description="Helical" evidence="9">
    <location>
        <begin position="20"/>
        <end position="40"/>
    </location>
</feature>
<reference evidence="11 12" key="1">
    <citation type="submission" date="2018-06" db="EMBL/GenBank/DDBJ databases">
        <authorList>
            <consortium name="Pathogen Informatics"/>
            <person name="Doyle S."/>
        </authorList>
    </citation>
    <scope>NUCLEOTIDE SEQUENCE [LARGE SCALE GENOMIC DNA]</scope>
    <source>
        <strain evidence="12">ATCC 11859 / DSM 33 / NCIB 8841 / NCTC 4822</strain>
    </source>
</reference>
<evidence type="ECO:0000313" key="11">
    <source>
        <dbReference type="EMBL" id="SUJ08860.1"/>
    </source>
</evidence>
<dbReference type="RefSeq" id="WP_115361618.1">
    <property type="nucleotide sequence ID" value="NZ_CP038012.1"/>
</dbReference>
<evidence type="ECO:0000256" key="9">
    <source>
        <dbReference type="SAM" id="Phobius"/>
    </source>
</evidence>
<dbReference type="Pfam" id="PF04290">
    <property type="entry name" value="DctQ"/>
    <property type="match status" value="1"/>
</dbReference>
<proteinExistence type="inferred from homology"/>
<dbReference type="PANTHER" id="PTHR35011:SF2">
    <property type="entry name" value="2,3-DIKETO-L-GULONATE TRAP TRANSPORTER SMALL PERMEASE PROTEIN YIAM"/>
    <property type="match status" value="1"/>
</dbReference>
<comment type="subcellular location">
    <subcellularLocation>
        <location evidence="1">Cell inner membrane</location>
        <topology evidence="1">Multi-pass membrane protein</topology>
    </subcellularLocation>
</comment>
<comment type="similarity">
    <text evidence="8">Belongs to the TRAP transporter small permease family.</text>
</comment>
<evidence type="ECO:0000256" key="4">
    <source>
        <dbReference type="ARBA" id="ARBA00022519"/>
    </source>
</evidence>
<evidence type="ECO:0000313" key="12">
    <source>
        <dbReference type="Proteomes" id="UP000254519"/>
    </source>
</evidence>
<keyword evidence="5 9" id="KW-0812">Transmembrane</keyword>
<keyword evidence="3" id="KW-1003">Cell membrane</keyword>
<keyword evidence="2" id="KW-0813">Transport</keyword>
<dbReference type="EMBL" id="UGYZ01000002">
    <property type="protein sequence ID" value="SUJ08860.1"/>
    <property type="molecule type" value="Genomic_DNA"/>
</dbReference>
<feature type="transmembrane region" description="Helical" evidence="9">
    <location>
        <begin position="46"/>
        <end position="67"/>
    </location>
</feature>
<dbReference type="Proteomes" id="UP000254519">
    <property type="component" value="Unassembled WGS sequence"/>
</dbReference>
<dbReference type="OrthoDB" id="9815614at2"/>
<evidence type="ECO:0000256" key="8">
    <source>
        <dbReference type="ARBA" id="ARBA00038436"/>
    </source>
</evidence>
<dbReference type="InterPro" id="IPR055348">
    <property type="entry name" value="DctQ"/>
</dbReference>
<evidence type="ECO:0000256" key="2">
    <source>
        <dbReference type="ARBA" id="ARBA00022448"/>
    </source>
</evidence>
<evidence type="ECO:0000256" key="3">
    <source>
        <dbReference type="ARBA" id="ARBA00022475"/>
    </source>
</evidence>
<evidence type="ECO:0000256" key="7">
    <source>
        <dbReference type="ARBA" id="ARBA00023136"/>
    </source>
</evidence>
<name>A0A380BYJ7_SPOPA</name>
<dbReference type="InterPro" id="IPR007387">
    <property type="entry name" value="TRAP_DctQ"/>
</dbReference>
<feature type="transmembrane region" description="Helical" evidence="9">
    <location>
        <begin position="130"/>
        <end position="153"/>
    </location>
</feature>
<keyword evidence="7 9" id="KW-0472">Membrane</keyword>
<keyword evidence="4" id="KW-0997">Cell inner membrane</keyword>
<keyword evidence="6 9" id="KW-1133">Transmembrane helix</keyword>
<evidence type="ECO:0000256" key="5">
    <source>
        <dbReference type="ARBA" id="ARBA00022692"/>
    </source>
</evidence>
<accession>A0A380BYJ7</accession>